<dbReference type="EMBL" id="CP121271">
    <property type="protein sequence ID" value="WMC89863.1"/>
    <property type="molecule type" value="Genomic_DNA"/>
</dbReference>
<evidence type="ECO:0000313" key="4">
    <source>
        <dbReference type="EMBL" id="WMC89863.1"/>
    </source>
</evidence>
<feature type="compositionally biased region" description="Low complexity" evidence="1">
    <location>
        <begin position="13"/>
        <end position="22"/>
    </location>
</feature>
<keyword evidence="6" id="KW-1185">Reference proteome</keyword>
<reference evidence="4" key="1">
    <citation type="submission" date="2023-03" db="EMBL/GenBank/DDBJ databases">
        <title>Borrelidin-producing and root-colonizing Streptomyces rochei is a potent biopesticide for soil-borne oomycete-caused plant diseases.</title>
        <authorList>
            <person name="Zhou D."/>
            <person name="Wang X."/>
            <person name="Navarro-Munoz J.C."/>
            <person name="Li W."/>
            <person name="Li J."/>
            <person name="Jiu M."/>
            <person name="Deng S."/>
            <person name="Ye Y."/>
            <person name="Daly P."/>
            <person name="Wei L."/>
        </authorList>
    </citation>
    <scope>NUCLEOTIDE SEQUENCE</scope>
    <source>
        <strain evidence="4">JK1</strain>
    </source>
</reference>
<evidence type="ECO:0000313" key="3">
    <source>
        <dbReference type="EMBL" id="MFG6298495.1"/>
    </source>
</evidence>
<evidence type="ECO:0000313" key="5">
    <source>
        <dbReference type="Proteomes" id="UP001231701"/>
    </source>
</evidence>
<sequence>MNDPRRPHGATDSASRARPGAFGRRRPRTGTEPVTAQSPLGLRLVLSAVFLPLFLAGAAYFGVWAADADPGDSPGRGGLVVLAVVCAALALLAVADLMVVLRRMRQARTGTAPH</sequence>
<dbReference type="RefSeq" id="WP_046250443.1">
    <property type="nucleotide sequence ID" value="NZ_CP121271.1"/>
</dbReference>
<dbReference type="GeneID" id="90946671"/>
<dbReference type="AlphaFoldDB" id="A0AAX3ZT24"/>
<dbReference type="Proteomes" id="UP001231701">
    <property type="component" value="Chromosome"/>
</dbReference>
<evidence type="ECO:0000313" key="6">
    <source>
        <dbReference type="Proteomes" id="UP001605990"/>
    </source>
</evidence>
<feature type="region of interest" description="Disordered" evidence="1">
    <location>
        <begin position="1"/>
        <end position="35"/>
    </location>
</feature>
<name>A0AAX3ZT24_STRRO</name>
<evidence type="ECO:0000256" key="1">
    <source>
        <dbReference type="SAM" id="MobiDB-lite"/>
    </source>
</evidence>
<protein>
    <submittedName>
        <fullName evidence="4">DUF6343 family protein</fullName>
    </submittedName>
</protein>
<organism evidence="4 5">
    <name type="scientific">Streptomyces rochei</name>
    <name type="common">Streptomyces parvullus</name>
    <dbReference type="NCBI Taxonomy" id="1928"/>
    <lineage>
        <taxon>Bacteria</taxon>
        <taxon>Bacillati</taxon>
        <taxon>Actinomycetota</taxon>
        <taxon>Actinomycetes</taxon>
        <taxon>Kitasatosporales</taxon>
        <taxon>Streptomycetaceae</taxon>
        <taxon>Streptomyces</taxon>
        <taxon>Streptomyces rochei group</taxon>
    </lineage>
</organism>
<keyword evidence="2" id="KW-1133">Transmembrane helix</keyword>
<reference evidence="3 6" key="2">
    <citation type="submission" date="2024-10" db="EMBL/GenBank/DDBJ databases">
        <title>Draft genome assembly of a novel steroid transforming actinomycete isolated from African clawed frog Xenopus laevis.</title>
        <authorList>
            <person name="Bragin E."/>
            <person name="Kollerov V."/>
            <person name="Donova M.V."/>
        </authorList>
    </citation>
    <scope>NUCLEOTIDE SEQUENCE [LARGE SCALE GENOMIC DNA]</scope>
    <source>
        <strain evidence="3 6">MTOC-St3</strain>
    </source>
</reference>
<keyword evidence="2" id="KW-0472">Membrane</keyword>
<feature type="transmembrane region" description="Helical" evidence="2">
    <location>
        <begin position="78"/>
        <end position="101"/>
    </location>
</feature>
<dbReference type="Proteomes" id="UP001605990">
    <property type="component" value="Unassembled WGS sequence"/>
</dbReference>
<feature type="transmembrane region" description="Helical" evidence="2">
    <location>
        <begin position="44"/>
        <end position="66"/>
    </location>
</feature>
<dbReference type="InterPro" id="IPR045924">
    <property type="entry name" value="DUF6343"/>
</dbReference>
<accession>A0AAX3ZT24</accession>
<proteinExistence type="predicted"/>
<dbReference type="EMBL" id="JBIENY010000355">
    <property type="protein sequence ID" value="MFG6298495.1"/>
    <property type="molecule type" value="Genomic_DNA"/>
</dbReference>
<dbReference type="Pfam" id="PF19870">
    <property type="entry name" value="DUF6343"/>
    <property type="match status" value="1"/>
</dbReference>
<evidence type="ECO:0000256" key="2">
    <source>
        <dbReference type="SAM" id="Phobius"/>
    </source>
</evidence>
<gene>
    <name evidence="3" type="ORF">ACGU38_24395</name>
    <name evidence="4" type="ORF">P7W03_31565</name>
</gene>
<keyword evidence="2" id="KW-0812">Transmembrane</keyword>